<sequence length="68" mass="8198">MTAYDKAIDLWLMYYELIDDIYSTQAAKKIAKEYALILVDEVIAELESERVFERIYFWNEVKEEINKL</sequence>
<protein>
    <submittedName>
        <fullName evidence="1">Uncharacterized protein</fullName>
    </submittedName>
</protein>
<name>A0A6J5MSC4_9CAUD</name>
<evidence type="ECO:0000313" key="1">
    <source>
        <dbReference type="EMBL" id="CAB4148767.1"/>
    </source>
</evidence>
<accession>A0A6J5MSC4</accession>
<organism evidence="1">
    <name type="scientific">uncultured Caudovirales phage</name>
    <dbReference type="NCBI Taxonomy" id="2100421"/>
    <lineage>
        <taxon>Viruses</taxon>
        <taxon>Duplodnaviria</taxon>
        <taxon>Heunggongvirae</taxon>
        <taxon>Uroviricota</taxon>
        <taxon>Caudoviricetes</taxon>
        <taxon>Peduoviridae</taxon>
        <taxon>Maltschvirus</taxon>
        <taxon>Maltschvirus maltsch</taxon>
    </lineage>
</organism>
<reference evidence="1" key="1">
    <citation type="submission" date="2020-04" db="EMBL/GenBank/DDBJ databases">
        <authorList>
            <person name="Chiriac C."/>
            <person name="Salcher M."/>
            <person name="Ghai R."/>
            <person name="Kavagutti S V."/>
        </authorList>
    </citation>
    <scope>NUCLEOTIDE SEQUENCE</scope>
</reference>
<dbReference type="EMBL" id="LR796508">
    <property type="protein sequence ID" value="CAB4148767.1"/>
    <property type="molecule type" value="Genomic_DNA"/>
</dbReference>
<proteinExistence type="predicted"/>
<gene>
    <name evidence="1" type="ORF">UFOVP528_22</name>
</gene>